<feature type="chain" id="PRO_5012325597" evidence="1">
    <location>
        <begin position="20"/>
        <end position="121"/>
    </location>
</feature>
<proteinExistence type="predicted"/>
<dbReference type="NCBIfam" id="NF047384">
    <property type="entry name" value="BspC_dom"/>
    <property type="match status" value="1"/>
</dbReference>
<keyword evidence="3" id="KW-1185">Reference proteome</keyword>
<evidence type="ECO:0000313" key="3">
    <source>
        <dbReference type="Proteomes" id="UP000192761"/>
    </source>
</evidence>
<dbReference type="InterPro" id="IPR059225">
    <property type="entry name" value="BspC"/>
</dbReference>
<dbReference type="RefSeq" id="WP_084089924.1">
    <property type="nucleotide sequence ID" value="NZ_FWXD01000006.1"/>
</dbReference>
<organism evidence="2 3">
    <name type="scientific">Andreprevotia lacus DSM 23236</name>
    <dbReference type="NCBI Taxonomy" id="1121001"/>
    <lineage>
        <taxon>Bacteria</taxon>
        <taxon>Pseudomonadati</taxon>
        <taxon>Pseudomonadota</taxon>
        <taxon>Betaproteobacteria</taxon>
        <taxon>Neisseriales</taxon>
        <taxon>Chitinibacteraceae</taxon>
        <taxon>Andreprevotia</taxon>
    </lineage>
</organism>
<sequence>MIRIAMCLVFAATMTHAWAEDAPAAKGGVDPLVSQCYEKLQQRVPKRTNYTAISASDAQLQAATVANWDKPFSNRINKKVATKVSFEGEVSRKGKDAQTQVFHCGYSKNKIETWEVRSPKA</sequence>
<protein>
    <submittedName>
        <fullName evidence="2">Uncharacterized protein</fullName>
    </submittedName>
</protein>
<gene>
    <name evidence="2" type="ORF">SAMN02745857_01253</name>
</gene>
<keyword evidence="1" id="KW-0732">Signal</keyword>
<dbReference type="EMBL" id="FWXD01000006">
    <property type="protein sequence ID" value="SMC21833.1"/>
    <property type="molecule type" value="Genomic_DNA"/>
</dbReference>
<reference evidence="2 3" key="1">
    <citation type="submission" date="2017-04" db="EMBL/GenBank/DDBJ databases">
        <authorList>
            <person name="Afonso C.L."/>
            <person name="Miller P.J."/>
            <person name="Scott M.A."/>
            <person name="Spackman E."/>
            <person name="Goraichik I."/>
            <person name="Dimitrov K.M."/>
            <person name="Suarez D.L."/>
            <person name="Swayne D.E."/>
        </authorList>
    </citation>
    <scope>NUCLEOTIDE SEQUENCE [LARGE SCALE GENOMIC DNA]</scope>
    <source>
        <strain evidence="2 3">DSM 23236</strain>
    </source>
</reference>
<accession>A0A1W1XD65</accession>
<dbReference type="AlphaFoldDB" id="A0A1W1XD65"/>
<evidence type="ECO:0000256" key="1">
    <source>
        <dbReference type="SAM" id="SignalP"/>
    </source>
</evidence>
<dbReference type="Proteomes" id="UP000192761">
    <property type="component" value="Unassembled WGS sequence"/>
</dbReference>
<dbReference type="OrthoDB" id="8590653at2"/>
<name>A0A1W1XD65_9NEIS</name>
<feature type="signal peptide" evidence="1">
    <location>
        <begin position="1"/>
        <end position="19"/>
    </location>
</feature>
<evidence type="ECO:0000313" key="2">
    <source>
        <dbReference type="EMBL" id="SMC21833.1"/>
    </source>
</evidence>